<gene>
    <name evidence="1" type="ORF">NEMBOFW57_006208</name>
</gene>
<dbReference type="Proteomes" id="UP001197093">
    <property type="component" value="Unassembled WGS sequence"/>
</dbReference>
<keyword evidence="2" id="KW-1185">Reference proteome</keyword>
<dbReference type="PANTHER" id="PTHR31438">
    <property type="entry name" value="LYSINE N-ACYLTRANSFERASE C17G9.06C-RELATED"/>
    <property type="match status" value="1"/>
</dbReference>
<evidence type="ECO:0000313" key="1">
    <source>
        <dbReference type="EMBL" id="KAG7289831.1"/>
    </source>
</evidence>
<protein>
    <submittedName>
        <fullName evidence="1">Uncharacterized protein</fullName>
    </submittedName>
</protein>
<reference evidence="1" key="1">
    <citation type="submission" date="2023-02" db="EMBL/GenBank/DDBJ databases">
        <authorList>
            <person name="Palmer J.M."/>
        </authorList>
    </citation>
    <scope>NUCLEOTIDE SEQUENCE</scope>
    <source>
        <strain evidence="1">FW57</strain>
    </source>
</reference>
<comment type="caution">
    <text evidence="1">The sequence shown here is derived from an EMBL/GenBank/DDBJ whole genome shotgun (WGS) entry which is preliminary data.</text>
</comment>
<sequence length="218" mass="23943">MARRGPYAVTRPTVQNDSLFIASISNPSDSDFKPAASPTRQVAMMLWVTLYWYFHQPPPSTTVTTEASKLTPKAGKPKGEWRVRVKRDGVLRGWNLIPKLERMGLIVSSNPAVGTALEDSDDIWENMFVTQQMFWQLPGRLFLFTLQPIGKNAQSCPGSPTLSRPALPAAGDIDAAIHPKFDIATSGDFAGVATHTFFTSLPSFSIGPFFSASHLPTY</sequence>
<organism evidence="1 2">
    <name type="scientific">Staphylotrichum longicolle</name>
    <dbReference type="NCBI Taxonomy" id="669026"/>
    <lineage>
        <taxon>Eukaryota</taxon>
        <taxon>Fungi</taxon>
        <taxon>Dikarya</taxon>
        <taxon>Ascomycota</taxon>
        <taxon>Pezizomycotina</taxon>
        <taxon>Sordariomycetes</taxon>
        <taxon>Sordariomycetidae</taxon>
        <taxon>Sordariales</taxon>
        <taxon>Chaetomiaceae</taxon>
        <taxon>Staphylotrichum</taxon>
    </lineage>
</organism>
<dbReference type="EMBL" id="JAHCVI010000002">
    <property type="protein sequence ID" value="KAG7289831.1"/>
    <property type="molecule type" value="Genomic_DNA"/>
</dbReference>
<proteinExistence type="predicted"/>
<dbReference type="GO" id="GO:0016410">
    <property type="term" value="F:N-acyltransferase activity"/>
    <property type="evidence" value="ECO:0007669"/>
    <property type="project" value="TreeGrafter"/>
</dbReference>
<dbReference type="PANTHER" id="PTHR31438:SF1">
    <property type="entry name" value="LYSINE N-ACYLTRANSFERASE C17G9.06C-RELATED"/>
    <property type="match status" value="1"/>
</dbReference>
<dbReference type="AlphaFoldDB" id="A0AAD4I0C9"/>
<evidence type="ECO:0000313" key="2">
    <source>
        <dbReference type="Proteomes" id="UP001197093"/>
    </source>
</evidence>
<name>A0AAD4I0C9_9PEZI</name>
<accession>A0AAD4I0C9</accession>